<dbReference type="RefSeq" id="WP_061276456.1">
    <property type="nucleotide sequence ID" value="NZ_CBCRXN010000124.1"/>
</dbReference>
<dbReference type="PANTHER" id="PTHR33969">
    <property type="entry name" value="SEGREGATION AND CONDENSATION PROTEIN A"/>
    <property type="match status" value="1"/>
</dbReference>
<evidence type="ECO:0000313" key="3">
    <source>
        <dbReference type="Proteomes" id="UP000248257"/>
    </source>
</evidence>
<accession>A0A318PI86</accession>
<protein>
    <recommendedName>
        <fullName evidence="1">Segregation and condensation protein A</fullName>
    </recommendedName>
</protein>
<dbReference type="PANTHER" id="PTHR33969:SF2">
    <property type="entry name" value="SEGREGATION AND CONDENSATION PROTEIN A"/>
    <property type="match status" value="1"/>
</dbReference>
<evidence type="ECO:0000256" key="1">
    <source>
        <dbReference type="ARBA" id="ARBA00044777"/>
    </source>
</evidence>
<dbReference type="AlphaFoldDB" id="A0A318PI86"/>
<organism evidence="2 3">
    <name type="scientific">Komagataeibacter xylinus</name>
    <name type="common">Gluconacetobacter xylinus</name>
    <dbReference type="NCBI Taxonomy" id="28448"/>
    <lineage>
        <taxon>Bacteria</taxon>
        <taxon>Pseudomonadati</taxon>
        <taxon>Pseudomonadota</taxon>
        <taxon>Alphaproteobacteria</taxon>
        <taxon>Acetobacterales</taxon>
        <taxon>Acetobacteraceae</taxon>
        <taxon>Komagataeibacter</taxon>
    </lineage>
</organism>
<gene>
    <name evidence="2" type="ORF">CFR75_16700</name>
</gene>
<evidence type="ECO:0000313" key="2">
    <source>
        <dbReference type="EMBL" id="PYD55422.1"/>
    </source>
</evidence>
<dbReference type="Gene3D" id="6.10.250.2410">
    <property type="match status" value="1"/>
</dbReference>
<sequence length="256" mass="28683">MPSNLNYDGTTAAQSGTRSPLPEFHVEGFDGPLDLLLDLAERQRINLGGISVAMLAEQFVVEAERLAQTTPLMKRAEWLIWVTRLVFLRSRLLFASQVEQTHAEREAYRTVAHLDELLRIRAAASWLEERPQLGVATFPRGCSDLANVPRGRQASYFGLMEACLGVLERELARFEECDPIYTINVPAYWTITAALARIREKLSDGTFQSIWRDCIPLKPAEDMRSRKAAIAGAFVAGLELLRQGELTTEGVTFSEE</sequence>
<dbReference type="EMBL" id="NKUC01000090">
    <property type="protein sequence ID" value="PYD55422.1"/>
    <property type="molecule type" value="Genomic_DNA"/>
</dbReference>
<dbReference type="STRING" id="1220579.GCA_001571345_03129"/>
<dbReference type="Proteomes" id="UP000248257">
    <property type="component" value="Unassembled WGS sequence"/>
</dbReference>
<name>A0A318PI86_KOMXY</name>
<reference evidence="2 3" key="1">
    <citation type="submission" date="2017-07" db="EMBL/GenBank/DDBJ databases">
        <title>A draft genome sequence of Komagataeibacter xylinus LMG 1515.</title>
        <authorList>
            <person name="Skraban J."/>
            <person name="Cleenwerck I."/>
            <person name="Vandamme P."/>
            <person name="Trcek J."/>
        </authorList>
    </citation>
    <scope>NUCLEOTIDE SEQUENCE [LARGE SCALE GENOMIC DNA]</scope>
    <source>
        <strain evidence="2 3">LMG 1515</strain>
    </source>
</reference>
<proteinExistence type="predicted"/>
<comment type="caution">
    <text evidence="2">The sequence shown here is derived from an EMBL/GenBank/DDBJ whole genome shotgun (WGS) entry which is preliminary data.</text>
</comment>
<dbReference type="Pfam" id="PF02616">
    <property type="entry name" value="SMC_ScpA"/>
    <property type="match status" value="1"/>
</dbReference>
<dbReference type="InterPro" id="IPR003768">
    <property type="entry name" value="ScpA"/>
</dbReference>
<dbReference type="OrthoDB" id="7281541at2"/>
<keyword evidence="3" id="KW-1185">Reference proteome</keyword>